<dbReference type="GO" id="GO:0007165">
    <property type="term" value="P:signal transduction"/>
    <property type="evidence" value="ECO:0007669"/>
    <property type="project" value="UniProtKB-KW"/>
</dbReference>
<dbReference type="GeneID" id="112453211"/>
<keyword evidence="12" id="KW-1185">Reference proteome</keyword>
<dbReference type="OrthoDB" id="7539170at2759"/>
<dbReference type="Proteomes" id="UP000504618">
    <property type="component" value="Unplaced"/>
</dbReference>
<keyword evidence="4 10" id="KW-0812">Transmembrane</keyword>
<reference evidence="13" key="1">
    <citation type="submission" date="2025-08" db="UniProtKB">
        <authorList>
            <consortium name="RefSeq"/>
        </authorList>
    </citation>
    <scope>IDENTIFICATION</scope>
    <source>
        <tissue evidence="13">Whole body</tissue>
    </source>
</reference>
<dbReference type="RefSeq" id="XP_024869588.1">
    <property type="nucleotide sequence ID" value="XM_025013820.1"/>
</dbReference>
<feature type="transmembrane region" description="Helical" evidence="10">
    <location>
        <begin position="356"/>
        <end position="379"/>
    </location>
</feature>
<comment type="similarity">
    <text evidence="10">Belongs to the insect chemoreceptor superfamily. Heteromeric odorant receptor channel (TC 1.A.69) family.</text>
</comment>
<comment type="caution">
    <text evidence="10">Lacks conserved residue(s) required for the propagation of feature annotation.</text>
</comment>
<dbReference type="GO" id="GO:0004984">
    <property type="term" value="F:olfactory receptor activity"/>
    <property type="evidence" value="ECO:0007669"/>
    <property type="project" value="InterPro"/>
</dbReference>
<keyword evidence="7 10" id="KW-0472">Membrane</keyword>
<keyword evidence="8 10" id="KW-0675">Receptor</keyword>
<evidence type="ECO:0000256" key="5">
    <source>
        <dbReference type="ARBA" id="ARBA00022725"/>
    </source>
</evidence>
<evidence type="ECO:0000256" key="7">
    <source>
        <dbReference type="ARBA" id="ARBA00023136"/>
    </source>
</evidence>
<dbReference type="PANTHER" id="PTHR21137:SF35">
    <property type="entry name" value="ODORANT RECEPTOR 19A-RELATED"/>
    <property type="match status" value="1"/>
</dbReference>
<evidence type="ECO:0000256" key="1">
    <source>
        <dbReference type="ARBA" id="ARBA00004651"/>
    </source>
</evidence>
<evidence type="ECO:0000256" key="11">
    <source>
        <dbReference type="SAM" id="MobiDB-lite"/>
    </source>
</evidence>
<feature type="transmembrane region" description="Helical" evidence="10">
    <location>
        <begin position="324"/>
        <end position="344"/>
    </location>
</feature>
<dbReference type="Pfam" id="PF02949">
    <property type="entry name" value="7tm_6"/>
    <property type="match status" value="1"/>
</dbReference>
<protein>
    <recommendedName>
        <fullName evidence="10">Odorant receptor</fullName>
    </recommendedName>
</protein>
<gene>
    <name evidence="13" type="primary">LOC112453211</name>
</gene>
<keyword evidence="5 10" id="KW-0552">Olfaction</keyword>
<dbReference type="GO" id="GO:0005549">
    <property type="term" value="F:odorant binding"/>
    <property type="evidence" value="ECO:0007669"/>
    <property type="project" value="InterPro"/>
</dbReference>
<name>A0A6J1PJV7_9HYME</name>
<sequence length="450" mass="51194">MYHPARSLNRSKDSRTRSFERSSSQSAPFAVYRQCIVRLRVAIMTYSEHVLASIKFTYRSNNDYSLQLTRWFLMPIAAWPRASMSTVERVSLQAQVLACSSLIAVVMIPCMLYVSLEEKDVQMKLSVMGPLSHWIMGTINYWLLLTRGDDIRECVQHMETDWRLVRKIDDQDVMLRYAKIGRFIAGFCAVFMQSGTFLFTVAKAMTSMTIIIGNETASTHPMTCPIYSKFIDTRFSPANEIMLAVELLSCFIVNSITVGACSLAAVFAMHAYGQLSMLFSWLNDLVEDEDKKNDFAEQKLATIVEHHLRVLSFISRMESIMQNICLVELVGCTMNMCLLAYYSITNWSDFDAARITSFIIVYISMAFNIFIFCFIGEILTEQCKNVGEKAYMTNWYKLPHKTALGLVLIIARSSNVIKITAGKLFHLSIATFGDVIKTSVVYLNILRTMT</sequence>
<organism evidence="12 13">
    <name type="scientific">Temnothorax curvispinosus</name>
    <dbReference type="NCBI Taxonomy" id="300111"/>
    <lineage>
        <taxon>Eukaryota</taxon>
        <taxon>Metazoa</taxon>
        <taxon>Ecdysozoa</taxon>
        <taxon>Arthropoda</taxon>
        <taxon>Hexapoda</taxon>
        <taxon>Insecta</taxon>
        <taxon>Pterygota</taxon>
        <taxon>Neoptera</taxon>
        <taxon>Endopterygota</taxon>
        <taxon>Hymenoptera</taxon>
        <taxon>Apocrita</taxon>
        <taxon>Aculeata</taxon>
        <taxon>Formicoidea</taxon>
        <taxon>Formicidae</taxon>
        <taxon>Myrmicinae</taxon>
        <taxon>Temnothorax</taxon>
    </lineage>
</organism>
<evidence type="ECO:0000256" key="2">
    <source>
        <dbReference type="ARBA" id="ARBA00022475"/>
    </source>
</evidence>
<dbReference type="InterPro" id="IPR004117">
    <property type="entry name" value="7tm6_olfct_rcpt"/>
</dbReference>
<evidence type="ECO:0000313" key="13">
    <source>
        <dbReference type="RefSeq" id="XP_024869588.1"/>
    </source>
</evidence>
<feature type="transmembrane region" description="Helical" evidence="10">
    <location>
        <begin position="241"/>
        <end position="268"/>
    </location>
</feature>
<keyword evidence="9 10" id="KW-0807">Transducer</keyword>
<accession>A0A6J1PJV7</accession>
<evidence type="ECO:0000256" key="3">
    <source>
        <dbReference type="ARBA" id="ARBA00022606"/>
    </source>
</evidence>
<feature type="transmembrane region" description="Helical" evidence="10">
    <location>
        <begin position="94"/>
        <end position="115"/>
    </location>
</feature>
<evidence type="ECO:0000256" key="9">
    <source>
        <dbReference type="ARBA" id="ARBA00023224"/>
    </source>
</evidence>
<feature type="region of interest" description="Disordered" evidence="11">
    <location>
        <begin position="1"/>
        <end position="20"/>
    </location>
</feature>
<keyword evidence="3 10" id="KW-0716">Sensory transduction</keyword>
<dbReference type="PANTHER" id="PTHR21137">
    <property type="entry name" value="ODORANT RECEPTOR"/>
    <property type="match status" value="1"/>
</dbReference>
<evidence type="ECO:0000313" key="12">
    <source>
        <dbReference type="Proteomes" id="UP000504618"/>
    </source>
</evidence>
<evidence type="ECO:0000256" key="6">
    <source>
        <dbReference type="ARBA" id="ARBA00022989"/>
    </source>
</evidence>
<dbReference type="AlphaFoldDB" id="A0A6J1PJV7"/>
<feature type="transmembrane region" description="Helical" evidence="10">
    <location>
        <begin position="183"/>
        <end position="202"/>
    </location>
</feature>
<evidence type="ECO:0000256" key="4">
    <source>
        <dbReference type="ARBA" id="ARBA00022692"/>
    </source>
</evidence>
<feature type="compositionally biased region" description="Basic and acidic residues" evidence="11">
    <location>
        <begin position="10"/>
        <end position="20"/>
    </location>
</feature>
<keyword evidence="2" id="KW-1003">Cell membrane</keyword>
<evidence type="ECO:0000256" key="10">
    <source>
        <dbReference type="RuleBase" id="RU351113"/>
    </source>
</evidence>
<comment type="subcellular location">
    <subcellularLocation>
        <location evidence="1 10">Cell membrane</location>
        <topology evidence="1 10">Multi-pass membrane protein</topology>
    </subcellularLocation>
</comment>
<proteinExistence type="inferred from homology"/>
<dbReference type="GO" id="GO:0005886">
    <property type="term" value="C:plasma membrane"/>
    <property type="evidence" value="ECO:0007669"/>
    <property type="project" value="UniProtKB-SubCell"/>
</dbReference>
<evidence type="ECO:0000256" key="8">
    <source>
        <dbReference type="ARBA" id="ARBA00023170"/>
    </source>
</evidence>
<keyword evidence="6 10" id="KW-1133">Transmembrane helix</keyword>